<accession>A0A8J3F7Y8</accession>
<dbReference type="EMBL" id="BMOF01000001">
    <property type="protein sequence ID" value="GGJ91618.1"/>
    <property type="molecule type" value="Genomic_DNA"/>
</dbReference>
<name>A0A8J3F7Y8_9BACI</name>
<organism evidence="3 4">
    <name type="scientific">Calditerricola satsumensis</name>
    <dbReference type="NCBI Taxonomy" id="373054"/>
    <lineage>
        <taxon>Bacteria</taxon>
        <taxon>Bacillati</taxon>
        <taxon>Bacillota</taxon>
        <taxon>Bacilli</taxon>
        <taxon>Bacillales</taxon>
        <taxon>Bacillaceae</taxon>
        <taxon>Calditerricola</taxon>
    </lineage>
</organism>
<dbReference type="AlphaFoldDB" id="A0A8J3F7Y8"/>
<dbReference type="PANTHER" id="PTHR11786:SF0">
    <property type="entry name" value="ARYLAMINE N-ACETYLTRANSFERASE 4-RELATED"/>
    <property type="match status" value="1"/>
</dbReference>
<reference evidence="3" key="2">
    <citation type="submission" date="2020-09" db="EMBL/GenBank/DDBJ databases">
        <authorList>
            <person name="Sun Q."/>
            <person name="Ohkuma M."/>
        </authorList>
    </citation>
    <scope>NUCLEOTIDE SEQUENCE</scope>
    <source>
        <strain evidence="3">JCM 14719</strain>
    </source>
</reference>
<proteinExistence type="inferred from homology"/>
<comment type="caution">
    <text evidence="3">The sequence shown here is derived from an EMBL/GenBank/DDBJ whole genome shotgun (WGS) entry which is preliminary data.</text>
</comment>
<dbReference type="SUPFAM" id="SSF54001">
    <property type="entry name" value="Cysteine proteinases"/>
    <property type="match status" value="1"/>
</dbReference>
<dbReference type="Pfam" id="PF00797">
    <property type="entry name" value="Acetyltransf_2"/>
    <property type="match status" value="1"/>
</dbReference>
<protein>
    <submittedName>
        <fullName evidence="3">Acetyltransferase</fullName>
    </submittedName>
</protein>
<dbReference type="PRINTS" id="PR01543">
    <property type="entry name" value="ANATRNSFRASE"/>
</dbReference>
<gene>
    <name evidence="3" type="ORF">GCM10007043_01680</name>
</gene>
<evidence type="ECO:0000313" key="3">
    <source>
        <dbReference type="EMBL" id="GGJ91618.1"/>
    </source>
</evidence>
<dbReference type="Proteomes" id="UP000637720">
    <property type="component" value="Unassembled WGS sequence"/>
</dbReference>
<comment type="similarity">
    <text evidence="1 2">Belongs to the arylamine N-acetyltransferase family.</text>
</comment>
<evidence type="ECO:0000256" key="1">
    <source>
        <dbReference type="ARBA" id="ARBA00006547"/>
    </source>
</evidence>
<keyword evidence="4" id="KW-1185">Reference proteome</keyword>
<dbReference type="InterPro" id="IPR038765">
    <property type="entry name" value="Papain-like_cys_pep_sf"/>
</dbReference>
<dbReference type="RefSeq" id="WP_188816532.1">
    <property type="nucleotide sequence ID" value="NZ_BMOF01000001.1"/>
</dbReference>
<dbReference type="InterPro" id="IPR053710">
    <property type="entry name" value="Arylamine_NAT_domain_sf"/>
</dbReference>
<dbReference type="PANTHER" id="PTHR11786">
    <property type="entry name" value="N-HYDROXYARYLAMINE O-ACETYLTRANSFERASE"/>
    <property type="match status" value="1"/>
</dbReference>
<evidence type="ECO:0000256" key="2">
    <source>
        <dbReference type="RuleBase" id="RU003452"/>
    </source>
</evidence>
<dbReference type="Gene3D" id="3.30.2140.20">
    <property type="match status" value="1"/>
</dbReference>
<reference evidence="3" key="1">
    <citation type="journal article" date="2014" name="Int. J. Syst. Evol. Microbiol.">
        <title>Complete genome sequence of Corynebacterium casei LMG S-19264T (=DSM 44701T), isolated from a smear-ripened cheese.</title>
        <authorList>
            <consortium name="US DOE Joint Genome Institute (JGI-PGF)"/>
            <person name="Walter F."/>
            <person name="Albersmeier A."/>
            <person name="Kalinowski J."/>
            <person name="Ruckert C."/>
        </authorList>
    </citation>
    <scope>NUCLEOTIDE SEQUENCE</scope>
    <source>
        <strain evidence="3">JCM 14719</strain>
    </source>
</reference>
<dbReference type="GO" id="GO:0016407">
    <property type="term" value="F:acetyltransferase activity"/>
    <property type="evidence" value="ECO:0007669"/>
    <property type="project" value="InterPro"/>
</dbReference>
<sequence length="254" mass="29113">MNEINEFDVQAYLNLLDISTPQKPILSFLNKLHERHLLTIPFENLDIHLGRPIRLDIPSLFDKIVRRKRGGFCYELNHLFHALLTALGFDSTLISARVKKAQGGFGPEFDHLALIVRLPEPYLVDVGFGNSSRSPLPLSGEPREDISGTYRVKQLENGEFSMQRWVEGNWSDEYLFTLVPRTIEEFQEMCRYHQTSPASPFTRNKICSLATLTGRITLTGTELKVTENGKQEIVPVKSEEEWSRMLAKHFGIRL</sequence>
<evidence type="ECO:0000313" key="4">
    <source>
        <dbReference type="Proteomes" id="UP000637720"/>
    </source>
</evidence>
<dbReference type="InterPro" id="IPR001447">
    <property type="entry name" value="Arylamine_N-AcTrfase"/>
</dbReference>